<evidence type="ECO:0000256" key="1">
    <source>
        <dbReference type="SAM" id="Phobius"/>
    </source>
</evidence>
<feature type="transmembrane region" description="Helical" evidence="1">
    <location>
        <begin position="457"/>
        <end position="486"/>
    </location>
</feature>
<name>A0A8T1WXQ5_9STRA</name>
<accession>A0A8T1WXQ5</accession>
<dbReference type="AlphaFoldDB" id="A0A8T1WXQ5"/>
<keyword evidence="1" id="KW-0812">Transmembrane</keyword>
<feature type="transmembrane region" description="Helical" evidence="1">
    <location>
        <begin position="506"/>
        <end position="528"/>
    </location>
</feature>
<evidence type="ECO:0000313" key="3">
    <source>
        <dbReference type="Proteomes" id="UP000693981"/>
    </source>
</evidence>
<feature type="transmembrane region" description="Helical" evidence="1">
    <location>
        <begin position="102"/>
        <end position="125"/>
    </location>
</feature>
<sequence length="564" mass="63316">MEQPPPHFYTSRSTGSGCADGYAMFTLTKVLNAWKRLQVSYYGGKYSIHRVLALEAYTRKATLLRVLIVSFGTPVPIIAFVLAQESIPLQNPTEGWRINYGFWIRAALLAFVVAHTLTNQATYLIDGVSISIGQLAMISTCASAMFTACSMVITPHLIFPVPFFVLTMAPLFYVCLSVSFRVVLGHQVLREMLSHRSQFVRYVAFIGTQNVVVLAYPAYETLFRYAQGSRYQLPVILLLPVIKVAVKNVVLRCTTHMEDMMPEAVIFSVDFFNAFYVATCMQSATSAAAIMALTLADLSQAVVMLYCVHYRTVTTLTRLHQTVANAPESDDLVTELCLLCRDPDKFERQTRARIRVRSCLPHDLSASDRNLLETLDTMNSASNSPAWAETVQVTGNKRSIYRKIRSICCRNRVDTIHPIVHVAVKQADPDIVSAAQSFKHRSTKHPSILRESLETLFTIECLVVTAYLEAVIPLLYCCYVLVMVHLPSARYHSEMTGVMKENVGATTFPVFVFGLLQILSFALLLLVIKRNCKMQALYHLAFVLETQMQLIQGVDFTFRFDLST</sequence>
<feature type="transmembrane region" description="Helical" evidence="1">
    <location>
        <begin position="159"/>
        <end position="178"/>
    </location>
</feature>
<evidence type="ECO:0000313" key="2">
    <source>
        <dbReference type="EMBL" id="KAG7398657.1"/>
    </source>
</evidence>
<dbReference type="EMBL" id="JAGDFL010000075">
    <property type="protein sequence ID" value="KAG7398657.1"/>
    <property type="molecule type" value="Genomic_DNA"/>
</dbReference>
<proteinExistence type="predicted"/>
<dbReference type="Proteomes" id="UP000693981">
    <property type="component" value="Unassembled WGS sequence"/>
</dbReference>
<reference evidence="2" key="1">
    <citation type="submission" date="2021-02" db="EMBL/GenBank/DDBJ databases">
        <authorList>
            <person name="Palmer J.M."/>
        </authorList>
    </citation>
    <scope>NUCLEOTIDE SEQUENCE</scope>
    <source>
        <strain evidence="2">SCRP23</strain>
    </source>
</reference>
<comment type="caution">
    <text evidence="2">The sequence shown here is derived from an EMBL/GenBank/DDBJ whole genome shotgun (WGS) entry which is preliminary data.</text>
</comment>
<gene>
    <name evidence="2" type="ORF">PHYBOEH_010706</name>
</gene>
<protein>
    <submittedName>
        <fullName evidence="2">Uncharacterized protein</fullName>
    </submittedName>
</protein>
<keyword evidence="1" id="KW-0472">Membrane</keyword>
<feature type="transmembrane region" description="Helical" evidence="1">
    <location>
        <begin position="132"/>
        <end position="153"/>
    </location>
</feature>
<dbReference type="OrthoDB" id="121311at2759"/>
<feature type="transmembrane region" description="Helical" evidence="1">
    <location>
        <begin position="63"/>
        <end position="82"/>
    </location>
</feature>
<feature type="transmembrane region" description="Helical" evidence="1">
    <location>
        <begin position="231"/>
        <end position="251"/>
    </location>
</feature>
<keyword evidence="1" id="KW-1133">Transmembrane helix</keyword>
<keyword evidence="3" id="KW-1185">Reference proteome</keyword>
<feature type="transmembrane region" description="Helical" evidence="1">
    <location>
        <begin position="199"/>
        <end position="219"/>
    </location>
</feature>
<organism evidence="2 3">
    <name type="scientific">Phytophthora boehmeriae</name>
    <dbReference type="NCBI Taxonomy" id="109152"/>
    <lineage>
        <taxon>Eukaryota</taxon>
        <taxon>Sar</taxon>
        <taxon>Stramenopiles</taxon>
        <taxon>Oomycota</taxon>
        <taxon>Peronosporomycetes</taxon>
        <taxon>Peronosporales</taxon>
        <taxon>Peronosporaceae</taxon>
        <taxon>Phytophthora</taxon>
    </lineage>
</organism>